<protein>
    <submittedName>
        <fullName evidence="1">Uncharacterized protein</fullName>
    </submittedName>
</protein>
<evidence type="ECO:0000313" key="2">
    <source>
        <dbReference type="Proteomes" id="UP000650628"/>
    </source>
</evidence>
<gene>
    <name evidence="1" type="ORF">Pmi06nite_84080</name>
</gene>
<name>A0A8J3U009_9ACTN</name>
<dbReference type="AlphaFoldDB" id="A0A8J3U009"/>
<dbReference type="Proteomes" id="UP000650628">
    <property type="component" value="Unassembled WGS sequence"/>
</dbReference>
<proteinExistence type="predicted"/>
<sequence length="83" mass="9119">MSRPEARPLAVARNDYEISLDLNLVTPARRLTDRADGPDRCSRPSADERAFRGSLEPGADVIREVASMSAPVGRTPLPTKWSE</sequence>
<organism evidence="1 2">
    <name type="scientific">Planotetraspora mira</name>
    <dbReference type="NCBI Taxonomy" id="58121"/>
    <lineage>
        <taxon>Bacteria</taxon>
        <taxon>Bacillati</taxon>
        <taxon>Actinomycetota</taxon>
        <taxon>Actinomycetes</taxon>
        <taxon>Streptosporangiales</taxon>
        <taxon>Streptosporangiaceae</taxon>
        <taxon>Planotetraspora</taxon>
    </lineage>
</organism>
<reference evidence="1 2" key="1">
    <citation type="submission" date="2021-01" db="EMBL/GenBank/DDBJ databases">
        <title>Whole genome shotgun sequence of Planotetraspora mira NBRC 15435.</title>
        <authorList>
            <person name="Komaki H."/>
            <person name="Tamura T."/>
        </authorList>
    </citation>
    <scope>NUCLEOTIDE SEQUENCE [LARGE SCALE GENOMIC DNA]</scope>
    <source>
        <strain evidence="1 2">NBRC 15435</strain>
    </source>
</reference>
<evidence type="ECO:0000313" key="1">
    <source>
        <dbReference type="EMBL" id="GII34966.1"/>
    </source>
</evidence>
<comment type="caution">
    <text evidence="1">The sequence shown here is derived from an EMBL/GenBank/DDBJ whole genome shotgun (WGS) entry which is preliminary data.</text>
</comment>
<accession>A0A8J3U009</accession>
<keyword evidence="2" id="KW-1185">Reference proteome</keyword>
<dbReference type="EMBL" id="BOOO01000071">
    <property type="protein sequence ID" value="GII34966.1"/>
    <property type="molecule type" value="Genomic_DNA"/>
</dbReference>